<evidence type="ECO:0000256" key="1">
    <source>
        <dbReference type="ARBA" id="ARBA00022837"/>
    </source>
</evidence>
<evidence type="ECO:0000313" key="5">
    <source>
        <dbReference type="Proteomes" id="UP001152797"/>
    </source>
</evidence>
<sequence>MLDNKESHLQKLRTLFSKMGAEEAGGITFGMFEEKINSQAVREYFETLGLDVWDPWSFFKLLDSDGGGFVEVEEFFLGCLRFSGAAKAMDVGKLIQDQTWLIRSQGRFQRYMEDELCQVKDGLTTMADVLSAMSRGVSCTQL</sequence>
<dbReference type="OrthoDB" id="442551at2759"/>
<name>A0A9P1C913_9DINO</name>
<dbReference type="Proteomes" id="UP001152797">
    <property type="component" value="Unassembled WGS sequence"/>
</dbReference>
<keyword evidence="1" id="KW-0106">Calcium</keyword>
<evidence type="ECO:0000313" key="4">
    <source>
        <dbReference type="EMBL" id="CAL4773303.1"/>
    </source>
</evidence>
<dbReference type="EMBL" id="CAMXCT020001035">
    <property type="protein sequence ID" value="CAL1139366.1"/>
    <property type="molecule type" value="Genomic_DNA"/>
</dbReference>
<dbReference type="AlphaFoldDB" id="A0A9P1C913"/>
<dbReference type="InterPro" id="IPR018247">
    <property type="entry name" value="EF_Hand_1_Ca_BS"/>
</dbReference>
<reference evidence="2" key="1">
    <citation type="submission" date="2022-10" db="EMBL/GenBank/DDBJ databases">
        <authorList>
            <person name="Chen Y."/>
            <person name="Dougan E. K."/>
            <person name="Chan C."/>
            <person name="Rhodes N."/>
            <person name="Thang M."/>
        </authorList>
    </citation>
    <scope>NUCLEOTIDE SEQUENCE</scope>
</reference>
<protein>
    <submittedName>
        <fullName evidence="4">Voltage-dependent N-type calcium channel subunit alpha-1B</fullName>
    </submittedName>
</protein>
<keyword evidence="5" id="KW-1185">Reference proteome</keyword>
<dbReference type="SUPFAM" id="SSF47473">
    <property type="entry name" value="EF-hand"/>
    <property type="match status" value="1"/>
</dbReference>
<dbReference type="Gene3D" id="1.10.238.10">
    <property type="entry name" value="EF-hand"/>
    <property type="match status" value="1"/>
</dbReference>
<evidence type="ECO:0000313" key="3">
    <source>
        <dbReference type="EMBL" id="CAL1139366.1"/>
    </source>
</evidence>
<dbReference type="InterPro" id="IPR011992">
    <property type="entry name" value="EF-hand-dom_pair"/>
</dbReference>
<gene>
    <name evidence="2" type="ORF">C1SCF055_LOCUS13377</name>
</gene>
<evidence type="ECO:0000313" key="2">
    <source>
        <dbReference type="EMBL" id="CAI3985991.1"/>
    </source>
</evidence>
<dbReference type="EMBL" id="CAMXCT010001035">
    <property type="protein sequence ID" value="CAI3985991.1"/>
    <property type="molecule type" value="Genomic_DNA"/>
</dbReference>
<dbReference type="EMBL" id="CAMXCT030001035">
    <property type="protein sequence ID" value="CAL4773303.1"/>
    <property type="molecule type" value="Genomic_DNA"/>
</dbReference>
<comment type="caution">
    <text evidence="2">The sequence shown here is derived from an EMBL/GenBank/DDBJ whole genome shotgun (WGS) entry which is preliminary data.</text>
</comment>
<accession>A0A9P1C913</accession>
<reference evidence="3" key="2">
    <citation type="submission" date="2024-04" db="EMBL/GenBank/DDBJ databases">
        <authorList>
            <person name="Chen Y."/>
            <person name="Shah S."/>
            <person name="Dougan E. K."/>
            <person name="Thang M."/>
            <person name="Chan C."/>
        </authorList>
    </citation>
    <scope>NUCLEOTIDE SEQUENCE [LARGE SCALE GENOMIC DNA]</scope>
</reference>
<proteinExistence type="predicted"/>
<dbReference type="PROSITE" id="PS00018">
    <property type="entry name" value="EF_HAND_1"/>
    <property type="match status" value="1"/>
</dbReference>
<organism evidence="2">
    <name type="scientific">Cladocopium goreaui</name>
    <dbReference type="NCBI Taxonomy" id="2562237"/>
    <lineage>
        <taxon>Eukaryota</taxon>
        <taxon>Sar</taxon>
        <taxon>Alveolata</taxon>
        <taxon>Dinophyceae</taxon>
        <taxon>Suessiales</taxon>
        <taxon>Symbiodiniaceae</taxon>
        <taxon>Cladocopium</taxon>
    </lineage>
</organism>